<dbReference type="Pfam" id="PF07394">
    <property type="entry name" value="DUF1501"/>
    <property type="match status" value="1"/>
</dbReference>
<sequence length="106" mass="11828">MNLHDAQAQFITRRHFLRRCQMGLGSLALGSLIGRAGAANPLDPRTPRAAGKVKNVIYLHMAGSPPQLDLFDYKPKLNELNMKPCPKEFIEGRRLPFIKGHPKLLG</sequence>
<dbReference type="AlphaFoldDB" id="A0A382M3Y1"/>
<evidence type="ECO:0000313" key="1">
    <source>
        <dbReference type="EMBL" id="SVC43430.1"/>
    </source>
</evidence>
<gene>
    <name evidence="1" type="ORF">METZ01_LOCUS296284</name>
</gene>
<accession>A0A382M3Y1</accession>
<proteinExistence type="predicted"/>
<name>A0A382M3Y1_9ZZZZ</name>
<dbReference type="InterPro" id="IPR010869">
    <property type="entry name" value="DUF1501"/>
</dbReference>
<reference evidence="1" key="1">
    <citation type="submission" date="2018-05" db="EMBL/GenBank/DDBJ databases">
        <authorList>
            <person name="Lanie J.A."/>
            <person name="Ng W.-L."/>
            <person name="Kazmierczak K.M."/>
            <person name="Andrzejewski T.M."/>
            <person name="Davidsen T.M."/>
            <person name="Wayne K.J."/>
            <person name="Tettelin H."/>
            <person name="Glass J.I."/>
            <person name="Rusch D."/>
            <person name="Podicherti R."/>
            <person name="Tsui H.-C.T."/>
            <person name="Winkler M.E."/>
        </authorList>
    </citation>
    <scope>NUCLEOTIDE SEQUENCE</scope>
</reference>
<organism evidence="1">
    <name type="scientific">marine metagenome</name>
    <dbReference type="NCBI Taxonomy" id="408172"/>
    <lineage>
        <taxon>unclassified sequences</taxon>
        <taxon>metagenomes</taxon>
        <taxon>ecological metagenomes</taxon>
    </lineage>
</organism>
<dbReference type="PROSITE" id="PS51318">
    <property type="entry name" value="TAT"/>
    <property type="match status" value="1"/>
</dbReference>
<protein>
    <submittedName>
        <fullName evidence="1">Uncharacterized protein</fullName>
    </submittedName>
</protein>
<dbReference type="EMBL" id="UINC01091006">
    <property type="protein sequence ID" value="SVC43430.1"/>
    <property type="molecule type" value="Genomic_DNA"/>
</dbReference>
<feature type="non-terminal residue" evidence="1">
    <location>
        <position position="106"/>
    </location>
</feature>
<dbReference type="InterPro" id="IPR006311">
    <property type="entry name" value="TAT_signal"/>
</dbReference>